<keyword evidence="7" id="KW-0223">Dioxygenase</keyword>
<evidence type="ECO:0000256" key="2">
    <source>
        <dbReference type="ARBA" id="ARBA00007581"/>
    </source>
</evidence>
<dbReference type="Proteomes" id="UP000306416">
    <property type="component" value="Unassembled WGS sequence"/>
</dbReference>
<evidence type="ECO:0000256" key="3">
    <source>
        <dbReference type="ARBA" id="ARBA00022723"/>
    </source>
</evidence>
<dbReference type="AlphaFoldDB" id="A0A4S1CM04"/>
<protein>
    <submittedName>
        <fullName evidence="7">Dioxygenase</fullName>
    </submittedName>
</protein>
<organism evidence="7 8">
    <name type="scientific">Geomonas terrae</name>
    <dbReference type="NCBI Taxonomy" id="2562681"/>
    <lineage>
        <taxon>Bacteria</taxon>
        <taxon>Pseudomonadati</taxon>
        <taxon>Thermodesulfobacteriota</taxon>
        <taxon>Desulfuromonadia</taxon>
        <taxon>Geobacterales</taxon>
        <taxon>Geobacteraceae</taxon>
        <taxon>Geomonas</taxon>
    </lineage>
</organism>
<keyword evidence="3" id="KW-0479">Metal-binding</keyword>
<evidence type="ECO:0000256" key="1">
    <source>
        <dbReference type="ARBA" id="ARBA00001947"/>
    </source>
</evidence>
<dbReference type="InterPro" id="IPR004183">
    <property type="entry name" value="Xdiol_dOase_suB"/>
</dbReference>
<dbReference type="PANTHER" id="PTHR30096:SF0">
    <property type="entry name" value="4,5-DOPA DIOXYGENASE EXTRADIOL-LIKE PROTEIN"/>
    <property type="match status" value="1"/>
</dbReference>
<comment type="cofactor">
    <cofactor evidence="1">
        <name>Zn(2+)</name>
        <dbReference type="ChEBI" id="CHEBI:29105"/>
    </cofactor>
</comment>
<evidence type="ECO:0000256" key="4">
    <source>
        <dbReference type="ARBA" id="ARBA00022833"/>
    </source>
</evidence>
<keyword evidence="5" id="KW-0560">Oxidoreductase</keyword>
<sequence length="258" mass="27942">MSSRFPSVFVSHGAPSIVLEDCPTRDFLKSLGGELGRPKAIVSVSAHWTTDTPRLTGHPHPPTIHDFGGFQEQLYQLRYPAPGAPALAGSVLSLLREAGIPGEIDPDRGLDHGAWAPLMLIYPDADIPVVQLSVQPRLGAHHHLEMGEALRPLRDEGILILASGSATHNLGDFFGRALDAEPLPYAKEFADWLKEAVLEGRANDLVDYERQAPNARRNHPTPEHFLPLLVAMGAGGSASVLHDGYTYGALSMAAFKWD</sequence>
<dbReference type="Gene3D" id="3.40.830.10">
    <property type="entry name" value="LigB-like"/>
    <property type="match status" value="1"/>
</dbReference>
<dbReference type="EMBL" id="SRSC01000001">
    <property type="protein sequence ID" value="TGU74821.1"/>
    <property type="molecule type" value="Genomic_DNA"/>
</dbReference>
<accession>A0A4S1CM04</accession>
<dbReference type="SUPFAM" id="SSF53213">
    <property type="entry name" value="LigB-like"/>
    <property type="match status" value="1"/>
</dbReference>
<dbReference type="GO" id="GO:0016702">
    <property type="term" value="F:oxidoreductase activity, acting on single donors with incorporation of molecular oxygen, incorporation of two atoms of oxygen"/>
    <property type="evidence" value="ECO:0007669"/>
    <property type="project" value="UniProtKB-ARBA"/>
</dbReference>
<keyword evidence="8" id="KW-1185">Reference proteome</keyword>
<dbReference type="PANTHER" id="PTHR30096">
    <property type="entry name" value="4,5-DOPA DIOXYGENASE EXTRADIOL-LIKE PROTEIN"/>
    <property type="match status" value="1"/>
</dbReference>
<evidence type="ECO:0000259" key="6">
    <source>
        <dbReference type="Pfam" id="PF02900"/>
    </source>
</evidence>
<dbReference type="RefSeq" id="WP_135869143.1">
    <property type="nucleotide sequence ID" value="NZ_SRSC01000001.1"/>
</dbReference>
<evidence type="ECO:0000256" key="5">
    <source>
        <dbReference type="ARBA" id="ARBA00023002"/>
    </source>
</evidence>
<feature type="domain" description="Extradiol ring-cleavage dioxygenase class III enzyme subunit B" evidence="6">
    <location>
        <begin position="36"/>
        <end position="248"/>
    </location>
</feature>
<gene>
    <name evidence="7" type="ORF">E4633_05005</name>
</gene>
<keyword evidence="4" id="KW-0862">Zinc</keyword>
<dbReference type="GO" id="GO:0008198">
    <property type="term" value="F:ferrous iron binding"/>
    <property type="evidence" value="ECO:0007669"/>
    <property type="project" value="InterPro"/>
</dbReference>
<reference evidence="7 8" key="1">
    <citation type="submission" date="2019-04" db="EMBL/GenBank/DDBJ databases">
        <title>Geobacter oryzae sp. nov., ferric-reducing bacteria isolated from paddy soil.</title>
        <authorList>
            <person name="Xu Z."/>
            <person name="Masuda Y."/>
            <person name="Itoh H."/>
            <person name="Senoo K."/>
        </authorList>
    </citation>
    <scope>NUCLEOTIDE SEQUENCE [LARGE SCALE GENOMIC DNA]</scope>
    <source>
        <strain evidence="7 8">Red111</strain>
    </source>
</reference>
<comment type="similarity">
    <text evidence="2">Belongs to the DODA-type extradiol aromatic ring-opening dioxygenase family.</text>
</comment>
<comment type="caution">
    <text evidence="7">The sequence shown here is derived from an EMBL/GenBank/DDBJ whole genome shotgun (WGS) entry which is preliminary data.</text>
</comment>
<dbReference type="CDD" id="cd07363">
    <property type="entry name" value="45_DOPA_Dioxygenase"/>
    <property type="match status" value="1"/>
</dbReference>
<evidence type="ECO:0000313" key="8">
    <source>
        <dbReference type="Proteomes" id="UP000306416"/>
    </source>
</evidence>
<dbReference type="GO" id="GO:0008270">
    <property type="term" value="F:zinc ion binding"/>
    <property type="evidence" value="ECO:0007669"/>
    <property type="project" value="InterPro"/>
</dbReference>
<dbReference type="PIRSF" id="PIRSF006157">
    <property type="entry name" value="Doxgns_DODA"/>
    <property type="match status" value="1"/>
</dbReference>
<dbReference type="Pfam" id="PF02900">
    <property type="entry name" value="LigB"/>
    <property type="match status" value="1"/>
</dbReference>
<proteinExistence type="inferred from homology"/>
<name>A0A4S1CM04_9BACT</name>
<dbReference type="InterPro" id="IPR014436">
    <property type="entry name" value="Extradiol_dOase_DODA"/>
</dbReference>
<evidence type="ECO:0000313" key="7">
    <source>
        <dbReference type="EMBL" id="TGU74821.1"/>
    </source>
</evidence>